<dbReference type="SUPFAM" id="SSF53335">
    <property type="entry name" value="S-adenosyl-L-methionine-dependent methyltransferases"/>
    <property type="match status" value="1"/>
</dbReference>
<evidence type="ECO:0000313" key="3">
    <source>
        <dbReference type="Proteomes" id="UP001217089"/>
    </source>
</evidence>
<feature type="domain" description="O-methyltransferase C-terminal" evidence="1">
    <location>
        <begin position="64"/>
        <end position="120"/>
    </location>
</feature>
<name>A0ABQ9EM14_TEGGR</name>
<proteinExistence type="predicted"/>
<keyword evidence="3" id="KW-1185">Reference proteome</keyword>
<dbReference type="EMBL" id="JARBDR010000903">
    <property type="protein sequence ID" value="KAJ8304632.1"/>
    <property type="molecule type" value="Genomic_DNA"/>
</dbReference>
<comment type="caution">
    <text evidence="2">The sequence shown here is derived from an EMBL/GenBank/DDBJ whole genome shotgun (WGS) entry which is preliminary data.</text>
</comment>
<dbReference type="InterPro" id="IPR029063">
    <property type="entry name" value="SAM-dependent_MTases_sf"/>
</dbReference>
<organism evidence="2 3">
    <name type="scientific">Tegillarca granosa</name>
    <name type="common">Malaysian cockle</name>
    <name type="synonym">Anadara granosa</name>
    <dbReference type="NCBI Taxonomy" id="220873"/>
    <lineage>
        <taxon>Eukaryota</taxon>
        <taxon>Metazoa</taxon>
        <taxon>Spiralia</taxon>
        <taxon>Lophotrochozoa</taxon>
        <taxon>Mollusca</taxon>
        <taxon>Bivalvia</taxon>
        <taxon>Autobranchia</taxon>
        <taxon>Pteriomorphia</taxon>
        <taxon>Arcoida</taxon>
        <taxon>Arcoidea</taxon>
        <taxon>Arcidae</taxon>
        <taxon>Tegillarca</taxon>
    </lineage>
</organism>
<sequence>MMGMGKMPPTLNDNKSTLTKMQMMNKMTSLNSNSATNMPSMPPKGPMDPSEMQTKFIIATEAFAAACAPGGSLLIMEKILNEKRDGPELAMANDLMLSLMTKGRERSSSEYQKLLSTHGFTHMKVKHIQGFNYYDVILAKKPF</sequence>
<evidence type="ECO:0000259" key="1">
    <source>
        <dbReference type="Pfam" id="PF00891"/>
    </source>
</evidence>
<dbReference type="Pfam" id="PF00891">
    <property type="entry name" value="Methyltransf_2"/>
    <property type="match status" value="1"/>
</dbReference>
<evidence type="ECO:0000313" key="2">
    <source>
        <dbReference type="EMBL" id="KAJ8304632.1"/>
    </source>
</evidence>
<gene>
    <name evidence="2" type="ORF">KUTeg_018215</name>
</gene>
<reference evidence="2 3" key="1">
    <citation type="submission" date="2022-12" db="EMBL/GenBank/DDBJ databases">
        <title>Chromosome-level genome of Tegillarca granosa.</title>
        <authorList>
            <person name="Kim J."/>
        </authorList>
    </citation>
    <scope>NUCLEOTIDE SEQUENCE [LARGE SCALE GENOMIC DNA]</scope>
    <source>
        <strain evidence="2">Teg-2019</strain>
        <tissue evidence="2">Adductor muscle</tissue>
    </source>
</reference>
<protein>
    <recommendedName>
        <fullName evidence="1">O-methyltransferase C-terminal domain-containing protein</fullName>
    </recommendedName>
</protein>
<dbReference type="InterPro" id="IPR001077">
    <property type="entry name" value="COMT_C"/>
</dbReference>
<dbReference type="Gene3D" id="3.40.50.150">
    <property type="entry name" value="Vaccinia Virus protein VP39"/>
    <property type="match status" value="1"/>
</dbReference>
<accession>A0ABQ9EM14</accession>
<dbReference type="Proteomes" id="UP001217089">
    <property type="component" value="Unassembled WGS sequence"/>
</dbReference>